<accession>A0A368F1J2</accession>
<protein>
    <recommendedName>
        <fullName evidence="3">SCP domain-containing protein</fullName>
    </recommendedName>
</protein>
<organism evidence="1 2">
    <name type="scientific">Ancylostoma caninum</name>
    <name type="common">Dog hookworm</name>
    <dbReference type="NCBI Taxonomy" id="29170"/>
    <lineage>
        <taxon>Eukaryota</taxon>
        <taxon>Metazoa</taxon>
        <taxon>Ecdysozoa</taxon>
        <taxon>Nematoda</taxon>
        <taxon>Chromadorea</taxon>
        <taxon>Rhabditida</taxon>
        <taxon>Rhabditina</taxon>
        <taxon>Rhabditomorpha</taxon>
        <taxon>Strongyloidea</taxon>
        <taxon>Ancylostomatidae</taxon>
        <taxon>Ancylostomatinae</taxon>
        <taxon>Ancylostoma</taxon>
    </lineage>
</organism>
<comment type="caution">
    <text evidence="1">The sequence shown here is derived from an EMBL/GenBank/DDBJ whole genome shotgun (WGS) entry which is preliminary data.</text>
</comment>
<name>A0A368F1J2_ANCCA</name>
<dbReference type="Gene3D" id="3.40.33.10">
    <property type="entry name" value="CAP"/>
    <property type="match status" value="1"/>
</dbReference>
<dbReference type="OrthoDB" id="5847316at2759"/>
<reference evidence="1 2" key="1">
    <citation type="submission" date="2014-10" db="EMBL/GenBank/DDBJ databases">
        <title>Draft genome of the hookworm Ancylostoma caninum.</title>
        <authorList>
            <person name="Mitreva M."/>
        </authorList>
    </citation>
    <scope>NUCLEOTIDE SEQUENCE [LARGE SCALE GENOMIC DNA]</scope>
    <source>
        <strain evidence="1 2">Baltimore</strain>
    </source>
</reference>
<gene>
    <name evidence="1" type="ORF">ANCCAN_28769</name>
</gene>
<evidence type="ECO:0008006" key="3">
    <source>
        <dbReference type="Google" id="ProtNLM"/>
    </source>
</evidence>
<dbReference type="SUPFAM" id="SSF55797">
    <property type="entry name" value="PR-1-like"/>
    <property type="match status" value="1"/>
</dbReference>
<evidence type="ECO:0000313" key="1">
    <source>
        <dbReference type="EMBL" id="RCN25518.1"/>
    </source>
</evidence>
<evidence type="ECO:0000313" key="2">
    <source>
        <dbReference type="Proteomes" id="UP000252519"/>
    </source>
</evidence>
<dbReference type="Proteomes" id="UP000252519">
    <property type="component" value="Unassembled WGS sequence"/>
</dbReference>
<dbReference type="AlphaFoldDB" id="A0A368F1J2"/>
<sequence>MIFSQAVRSRRTGIVTKFTKMAWWNNVDLGCAVRNCNSFYFTSCMYGPGGNDVGSNIYTIGAVCSGCSVGCVDGLCPAP</sequence>
<dbReference type="STRING" id="29170.A0A368F1J2"/>
<proteinExistence type="predicted"/>
<dbReference type="InterPro" id="IPR035940">
    <property type="entry name" value="CAP_sf"/>
</dbReference>
<keyword evidence="2" id="KW-1185">Reference proteome</keyword>
<dbReference type="EMBL" id="JOJR01011529">
    <property type="protein sequence ID" value="RCN25518.1"/>
    <property type="molecule type" value="Genomic_DNA"/>
</dbReference>